<evidence type="ECO:0000313" key="2">
    <source>
        <dbReference type="WBParaSite" id="nRc.2.0.1.t09394-RA"/>
    </source>
</evidence>
<sequence>MYFREFSTEWVFERGEFNGSGHFTKKPLRMDRVFDHWEFNGRGLHKKLSLSGKSAIFFHKTYLLAANGMPKPAANCTVISNFGVHKAAMLYFHLDKHSRKNSQFSILPPKINPTFLAIKAC</sequence>
<protein>
    <submittedName>
        <fullName evidence="2">Uncharacterized protein</fullName>
    </submittedName>
</protein>
<dbReference type="WBParaSite" id="nRc.2.0.1.t09394-RA">
    <property type="protein sequence ID" value="nRc.2.0.1.t09394-RA"/>
    <property type="gene ID" value="nRc.2.0.1.g09394"/>
</dbReference>
<dbReference type="Proteomes" id="UP000887565">
    <property type="component" value="Unplaced"/>
</dbReference>
<name>A0A915I7T6_ROMCU</name>
<accession>A0A915I7T6</accession>
<dbReference type="AlphaFoldDB" id="A0A915I7T6"/>
<keyword evidence="1" id="KW-1185">Reference proteome</keyword>
<organism evidence="1 2">
    <name type="scientific">Romanomermis culicivorax</name>
    <name type="common">Nematode worm</name>
    <dbReference type="NCBI Taxonomy" id="13658"/>
    <lineage>
        <taxon>Eukaryota</taxon>
        <taxon>Metazoa</taxon>
        <taxon>Ecdysozoa</taxon>
        <taxon>Nematoda</taxon>
        <taxon>Enoplea</taxon>
        <taxon>Dorylaimia</taxon>
        <taxon>Mermithida</taxon>
        <taxon>Mermithoidea</taxon>
        <taxon>Mermithidae</taxon>
        <taxon>Romanomermis</taxon>
    </lineage>
</organism>
<evidence type="ECO:0000313" key="1">
    <source>
        <dbReference type="Proteomes" id="UP000887565"/>
    </source>
</evidence>
<reference evidence="2" key="1">
    <citation type="submission" date="2022-11" db="UniProtKB">
        <authorList>
            <consortium name="WormBaseParasite"/>
        </authorList>
    </citation>
    <scope>IDENTIFICATION</scope>
</reference>
<proteinExistence type="predicted"/>